<evidence type="ECO:0000313" key="2">
    <source>
        <dbReference type="EMBL" id="ACV79019.1"/>
    </source>
</evidence>
<protein>
    <submittedName>
        <fullName evidence="2">Superfamily I DNA and RNA helicase and helicase subunits-like protein</fullName>
    </submittedName>
</protein>
<feature type="compositionally biased region" description="Polar residues" evidence="1">
    <location>
        <begin position="27"/>
        <end position="40"/>
    </location>
</feature>
<name>C8X8G4_NAKMY</name>
<dbReference type="Pfam" id="PF13604">
    <property type="entry name" value="AAA_30"/>
    <property type="match status" value="1"/>
</dbReference>
<keyword evidence="2" id="KW-0067">ATP-binding</keyword>
<dbReference type="InParanoid" id="C8X8G4"/>
<reference evidence="2 3" key="2">
    <citation type="journal article" date="2010" name="Stand. Genomic Sci.">
        <title>Complete genome sequence of Nakamurella multipartita type strain (Y-104).</title>
        <authorList>
            <person name="Tice H."/>
            <person name="Mayilraj S."/>
            <person name="Sims D."/>
            <person name="Lapidus A."/>
            <person name="Nolan M."/>
            <person name="Lucas S."/>
            <person name="Glavina Del Rio T."/>
            <person name="Copeland A."/>
            <person name="Cheng J.F."/>
            <person name="Meincke L."/>
            <person name="Bruce D."/>
            <person name="Goodwin L."/>
            <person name="Pitluck S."/>
            <person name="Ivanova N."/>
            <person name="Mavromatis K."/>
            <person name="Ovchinnikova G."/>
            <person name="Pati A."/>
            <person name="Chen A."/>
            <person name="Palaniappan K."/>
            <person name="Land M."/>
            <person name="Hauser L."/>
            <person name="Chang Y.J."/>
            <person name="Jeffries C.D."/>
            <person name="Detter J.C."/>
            <person name="Brettin T."/>
            <person name="Rohde M."/>
            <person name="Goker M."/>
            <person name="Bristow J."/>
            <person name="Eisen J.A."/>
            <person name="Markowitz V."/>
            <person name="Hugenholtz P."/>
            <person name="Kyrpides N.C."/>
            <person name="Klenk H.P."/>
            <person name="Chen F."/>
        </authorList>
    </citation>
    <scope>NUCLEOTIDE SEQUENCE [LARGE SCALE GENOMIC DNA]</scope>
    <source>
        <strain evidence="3">ATCC 700099 / DSM 44233 / CIP 104796 / JCM 9543 / NBRC 105858 / Y-104</strain>
    </source>
</reference>
<keyword evidence="2" id="KW-0378">Hydrolase</keyword>
<dbReference type="InterPro" id="IPR027417">
    <property type="entry name" value="P-loop_NTPase"/>
</dbReference>
<dbReference type="RefSeq" id="WP_015747898.1">
    <property type="nucleotide sequence ID" value="NC_013235.1"/>
</dbReference>
<keyword evidence="3" id="KW-1185">Reference proteome</keyword>
<organism evidence="2 3">
    <name type="scientific">Nakamurella multipartita (strain ATCC 700099 / DSM 44233 / CIP 104796 / JCM 9543 / NBRC 105858 / Y-104)</name>
    <name type="common">Microsphaera multipartita</name>
    <dbReference type="NCBI Taxonomy" id="479431"/>
    <lineage>
        <taxon>Bacteria</taxon>
        <taxon>Bacillati</taxon>
        <taxon>Actinomycetota</taxon>
        <taxon>Actinomycetes</taxon>
        <taxon>Nakamurellales</taxon>
        <taxon>Nakamurellaceae</taxon>
        <taxon>Nakamurella</taxon>
    </lineage>
</organism>
<feature type="region of interest" description="Disordered" evidence="1">
    <location>
        <begin position="1"/>
        <end position="40"/>
    </location>
</feature>
<feature type="region of interest" description="Disordered" evidence="1">
    <location>
        <begin position="418"/>
        <end position="448"/>
    </location>
</feature>
<feature type="compositionally biased region" description="Low complexity" evidence="1">
    <location>
        <begin position="14"/>
        <end position="26"/>
    </location>
</feature>
<dbReference type="STRING" id="479431.Namu_2673"/>
<accession>C8X8G4</accession>
<dbReference type="PANTHER" id="PTHR43788">
    <property type="entry name" value="DNA2/NAM7 HELICASE FAMILY MEMBER"/>
    <property type="match status" value="1"/>
</dbReference>
<dbReference type="Gene3D" id="3.40.50.300">
    <property type="entry name" value="P-loop containing nucleotide triphosphate hydrolases"/>
    <property type="match status" value="2"/>
</dbReference>
<dbReference type="KEGG" id="nml:Namu_2673"/>
<dbReference type="SUPFAM" id="SSF52540">
    <property type="entry name" value="P-loop containing nucleoside triphosphate hydrolases"/>
    <property type="match status" value="1"/>
</dbReference>
<dbReference type="PANTHER" id="PTHR43788:SF8">
    <property type="entry name" value="DNA-BINDING PROTEIN SMUBP-2"/>
    <property type="match status" value="1"/>
</dbReference>
<reference evidence="3" key="1">
    <citation type="submission" date="2009-09" db="EMBL/GenBank/DDBJ databases">
        <title>The complete genome of Nakamurella multipartita DSM 44233.</title>
        <authorList>
            <consortium name="US DOE Joint Genome Institute (JGI-PGF)"/>
            <person name="Lucas S."/>
            <person name="Copeland A."/>
            <person name="Lapidus A."/>
            <person name="Glavina del Rio T."/>
            <person name="Dalin E."/>
            <person name="Tice H."/>
            <person name="Bruce D."/>
            <person name="Goodwin L."/>
            <person name="Pitluck S."/>
            <person name="Kyrpides N."/>
            <person name="Mavromatis K."/>
            <person name="Ivanova N."/>
            <person name="Ovchinnikova G."/>
            <person name="Sims D."/>
            <person name="Meincke L."/>
            <person name="Brettin T."/>
            <person name="Detter J.C."/>
            <person name="Han C."/>
            <person name="Larimer F."/>
            <person name="Land M."/>
            <person name="Hauser L."/>
            <person name="Markowitz V."/>
            <person name="Cheng J.-F."/>
            <person name="Hugenholtz P."/>
            <person name="Woyke T."/>
            <person name="Wu D."/>
            <person name="Klenk H.-P."/>
            <person name="Eisen J.A."/>
        </authorList>
    </citation>
    <scope>NUCLEOTIDE SEQUENCE [LARGE SCALE GENOMIC DNA]</scope>
    <source>
        <strain evidence="3">ATCC 700099 / DSM 44233 / CIP 104796 / JCM 9543 / NBRC 105858 / Y-104</strain>
    </source>
</reference>
<evidence type="ECO:0000256" key="1">
    <source>
        <dbReference type="SAM" id="MobiDB-lite"/>
    </source>
</evidence>
<dbReference type="EMBL" id="CP001737">
    <property type="protein sequence ID" value="ACV79019.1"/>
    <property type="molecule type" value="Genomic_DNA"/>
</dbReference>
<dbReference type="Proteomes" id="UP000002218">
    <property type="component" value="Chromosome"/>
</dbReference>
<dbReference type="GO" id="GO:0043139">
    <property type="term" value="F:5'-3' DNA helicase activity"/>
    <property type="evidence" value="ECO:0007669"/>
    <property type="project" value="TreeGrafter"/>
</dbReference>
<gene>
    <name evidence="2" type="ordered locus">Namu_2673</name>
</gene>
<dbReference type="InterPro" id="IPR050534">
    <property type="entry name" value="Coronavir_polyprotein_1ab"/>
</dbReference>
<dbReference type="eggNOG" id="COG1112">
    <property type="taxonomic scope" value="Bacteria"/>
</dbReference>
<proteinExistence type="predicted"/>
<evidence type="ECO:0000313" key="3">
    <source>
        <dbReference type="Proteomes" id="UP000002218"/>
    </source>
</evidence>
<keyword evidence="2" id="KW-0347">Helicase</keyword>
<dbReference type="HOGENOM" id="CLU_610879_0_0_11"/>
<dbReference type="AlphaFoldDB" id="C8X8G4"/>
<keyword evidence="2" id="KW-0547">Nucleotide-binding</keyword>
<sequence>MAAHEVGMLKRTDAPTSDDPSRSPTSQPARTGSTSRGLIPGSTTAKALYQVWSGTPVTVVKSPPGAGKTALVVDVVRQLLTRAALTVYVVAPNNNQVAALAARLADALPADSVLVLAKKIKPEEVPAAVFAGDSERARHLAAAHVTVCTIARAMVQPPQCDVMVVDESYQSTHQQVRSAMAKADQVLLVGDPGQIGPVVTVRTDLYTGPTAPHLRAPDVFDRHPDAVVLTLPHTYRFGADTAQALAPLYDFGFGSARPPRSIIGLPELASIRVDGVEEGNTDEDLLQAVVRRAVGLVGRVADVDGELLPVTDGDVAVVASHNAQVALLRGMLAEQGHPDLLVGTADKLQGGQWEAVVAVDPLAGGVQGSHATSLGRLCVMASRHKSHLMWVHDGRWDRAVGVDASLSAADRLRAREVRQRLTEPSPAAHLPGHGDRDPAAAESNWSTR</sequence>